<dbReference type="EMBL" id="JNVM01000022">
    <property type="protein sequence ID" value="KEQ23407.1"/>
    <property type="molecule type" value="Genomic_DNA"/>
</dbReference>
<evidence type="ECO:0000313" key="2">
    <source>
        <dbReference type="EMBL" id="KEQ23407.1"/>
    </source>
</evidence>
<name>A0A081NY84_9BACL</name>
<evidence type="ECO:0000256" key="1">
    <source>
        <dbReference type="SAM" id="Coils"/>
    </source>
</evidence>
<dbReference type="Proteomes" id="UP000028123">
    <property type="component" value="Unassembled WGS sequence"/>
</dbReference>
<comment type="caution">
    <text evidence="2">The sequence shown here is derived from an EMBL/GenBank/DDBJ whole genome shotgun (WGS) entry which is preliminary data.</text>
</comment>
<feature type="coiled-coil region" evidence="1">
    <location>
        <begin position="60"/>
        <end position="87"/>
    </location>
</feature>
<organism evidence="2 3">
    <name type="scientific">Paenibacillus tyrfis</name>
    <dbReference type="NCBI Taxonomy" id="1501230"/>
    <lineage>
        <taxon>Bacteria</taxon>
        <taxon>Bacillati</taxon>
        <taxon>Bacillota</taxon>
        <taxon>Bacilli</taxon>
        <taxon>Bacillales</taxon>
        <taxon>Paenibacillaceae</taxon>
        <taxon>Paenibacillus</taxon>
    </lineage>
</organism>
<evidence type="ECO:0000313" key="3">
    <source>
        <dbReference type="Proteomes" id="UP000028123"/>
    </source>
</evidence>
<accession>A0A081NY84</accession>
<keyword evidence="1" id="KW-0175">Coiled coil</keyword>
<reference evidence="2 3" key="1">
    <citation type="submission" date="2014-06" db="EMBL/GenBank/DDBJ databases">
        <title>Draft genome sequence of Paenibacillus sp. MSt1.</title>
        <authorList>
            <person name="Aw Y.K."/>
            <person name="Ong K.S."/>
            <person name="Gan H.M."/>
            <person name="Lee S.M."/>
        </authorList>
    </citation>
    <scope>NUCLEOTIDE SEQUENCE [LARGE SCALE GENOMIC DNA]</scope>
    <source>
        <strain evidence="2 3">MSt1</strain>
    </source>
</reference>
<dbReference type="AlphaFoldDB" id="A0A081NY84"/>
<proteinExistence type="predicted"/>
<keyword evidence="3" id="KW-1185">Reference proteome</keyword>
<gene>
    <name evidence="2" type="ORF">ET33_16375</name>
</gene>
<sequence>MEKPVFKPWANAVTLWYEHCPGANEAKQQALIQTELETMKRLASMAEPIANEIGELSVQLTALEFRREALSKLYKELEKQYNEISASYDNRLNGK</sequence>
<protein>
    <submittedName>
        <fullName evidence="2">Uncharacterized protein</fullName>
    </submittedName>
</protein>
<dbReference type="RefSeq" id="WP_036688547.1">
    <property type="nucleotide sequence ID" value="NZ_FYEP01000001.1"/>
</dbReference>